<dbReference type="Proteomes" id="UP000013961">
    <property type="component" value="Chromosome"/>
</dbReference>
<evidence type="ECO:0000313" key="2">
    <source>
        <dbReference type="Proteomes" id="UP000013961"/>
    </source>
</evidence>
<sequence>MFGVNPPNDNEIDAELMLSIHGYDPNDKYPEWGNDAMRKAYLAGWEDGRRV</sequence>
<dbReference type="AlphaFoldDB" id="A0AB33AE20"/>
<gene>
    <name evidence="1" type="ORF">MASS_3430</name>
</gene>
<reference evidence="1 2" key="1">
    <citation type="journal article" date="2013" name="Genome Announc.">
        <title>Complete Genome Sequence of Mycobacterium massiliense Clinical Strain Asan 50594, Belonging to the Type II Genotype.</title>
        <authorList>
            <person name="Kim B.J."/>
            <person name="Kim B.R."/>
            <person name="Hong S.H."/>
            <person name="Seok S.H."/>
            <person name="Kook Y.H."/>
            <person name="Kim B.J."/>
        </authorList>
    </citation>
    <scope>NUCLEOTIDE SEQUENCE [LARGE SCALE GENOMIC DNA]</scope>
    <source>
        <strain evidence="1 2">50594</strain>
    </source>
</reference>
<dbReference type="EMBL" id="CP004374">
    <property type="protein sequence ID" value="AGM30032.1"/>
    <property type="molecule type" value="Genomic_DNA"/>
</dbReference>
<organism evidence="1 2">
    <name type="scientific">Mycobacteroides abscessus subsp. bolletii 50594</name>
    <dbReference type="NCBI Taxonomy" id="1303024"/>
    <lineage>
        <taxon>Bacteria</taxon>
        <taxon>Bacillati</taxon>
        <taxon>Actinomycetota</taxon>
        <taxon>Actinomycetes</taxon>
        <taxon>Mycobacteriales</taxon>
        <taxon>Mycobacteriaceae</taxon>
        <taxon>Mycobacteroides</taxon>
        <taxon>Mycobacteroides abscessus</taxon>
    </lineage>
</organism>
<proteinExistence type="predicted"/>
<dbReference type="KEGG" id="mabb:MASS_3430"/>
<name>A0AB33AE20_9MYCO</name>
<protein>
    <submittedName>
        <fullName evidence="1">Uncharacterized protein</fullName>
    </submittedName>
</protein>
<accession>A0AB33AE20</accession>
<evidence type="ECO:0000313" key="1">
    <source>
        <dbReference type="EMBL" id="AGM30032.1"/>
    </source>
</evidence>